<sequence>MRPLLLAIAGGTVFLATALAGLPARVVHDLALRPAGIEADLVTGPVWNARLYRLTLAGQPFSQASARLAFWPLLTGTARVEIEARDESATARGTLVARPGRIALRDASLAVEARRLPGVAGLPLTQTERIYAEIDRIVFEGGQCVEATGIVSTALLARLGPRYDLELPQLEGALGCAGDGVGLGYQGRSPVLEVTGSLRLGPDGYRWTSEAQTGEPGVIAVLLALGFDETGAAWRAEGEGRYR</sequence>
<gene>
    <name evidence="11" type="ORF">E5163_04470</name>
</gene>
<evidence type="ECO:0000256" key="4">
    <source>
        <dbReference type="ARBA" id="ARBA00022448"/>
    </source>
</evidence>
<evidence type="ECO:0000313" key="11">
    <source>
        <dbReference type="EMBL" id="TGY90381.1"/>
    </source>
</evidence>
<evidence type="ECO:0000256" key="2">
    <source>
        <dbReference type="ARBA" id="ARBA00007208"/>
    </source>
</evidence>
<proteinExistence type="inferred from homology"/>
<dbReference type="OrthoDB" id="7629509at2"/>
<reference evidence="11 12" key="1">
    <citation type="journal article" date="2017" name="Int. J. Syst. Evol. Microbiol.">
        <title>Marinicauda algicola sp. nov., isolated from a marine red alga Rhodosorus marinus.</title>
        <authorList>
            <person name="Jeong S.E."/>
            <person name="Jeon S.H."/>
            <person name="Chun B.H."/>
            <person name="Kim D.W."/>
            <person name="Jeon C.O."/>
        </authorList>
    </citation>
    <scope>NUCLEOTIDE SEQUENCE [LARGE SCALE GENOMIC DNA]</scope>
    <source>
        <strain evidence="11 12">JCM 31718</strain>
    </source>
</reference>
<dbReference type="GO" id="GO:0015628">
    <property type="term" value="P:protein secretion by the type II secretion system"/>
    <property type="evidence" value="ECO:0007669"/>
    <property type="project" value="InterPro"/>
</dbReference>
<dbReference type="GO" id="GO:0015627">
    <property type="term" value="C:type II protein secretion system complex"/>
    <property type="evidence" value="ECO:0007669"/>
    <property type="project" value="InterPro"/>
</dbReference>
<accession>A0A4S2H4P4</accession>
<name>A0A4S2H4P4_9PROT</name>
<keyword evidence="12" id="KW-1185">Reference proteome</keyword>
<evidence type="ECO:0000256" key="5">
    <source>
        <dbReference type="ARBA" id="ARBA00022475"/>
    </source>
</evidence>
<comment type="similarity">
    <text evidence="2">Belongs to the GSP N family.</text>
</comment>
<keyword evidence="9" id="KW-0472">Membrane</keyword>
<comment type="caution">
    <text evidence="11">The sequence shown here is derived from an EMBL/GenBank/DDBJ whole genome shotgun (WGS) entry which is preliminary data.</text>
</comment>
<keyword evidence="7" id="KW-0812">Transmembrane</keyword>
<evidence type="ECO:0000313" key="12">
    <source>
        <dbReference type="Proteomes" id="UP000308054"/>
    </source>
</evidence>
<keyword evidence="4" id="KW-0813">Transport</keyword>
<dbReference type="AlphaFoldDB" id="A0A4S2H4P4"/>
<evidence type="ECO:0000256" key="7">
    <source>
        <dbReference type="ARBA" id="ARBA00022692"/>
    </source>
</evidence>
<evidence type="ECO:0000256" key="9">
    <source>
        <dbReference type="ARBA" id="ARBA00023136"/>
    </source>
</evidence>
<evidence type="ECO:0000256" key="1">
    <source>
        <dbReference type="ARBA" id="ARBA00004533"/>
    </source>
</evidence>
<protein>
    <recommendedName>
        <fullName evidence="3">Type II secretion system protein N</fullName>
    </recommendedName>
    <alternativeName>
        <fullName evidence="10">General secretion pathway protein N</fullName>
    </alternativeName>
</protein>
<evidence type="ECO:0000256" key="10">
    <source>
        <dbReference type="ARBA" id="ARBA00030772"/>
    </source>
</evidence>
<keyword evidence="5" id="KW-1003">Cell membrane</keyword>
<keyword evidence="8" id="KW-0653">Protein transport</keyword>
<dbReference type="Pfam" id="PF01203">
    <property type="entry name" value="T2SSN"/>
    <property type="match status" value="1"/>
</dbReference>
<dbReference type="EMBL" id="SRXW01000001">
    <property type="protein sequence ID" value="TGY90381.1"/>
    <property type="molecule type" value="Genomic_DNA"/>
</dbReference>
<comment type="subcellular location">
    <subcellularLocation>
        <location evidence="1">Cell inner membrane</location>
    </subcellularLocation>
</comment>
<dbReference type="RefSeq" id="WP_135994880.1">
    <property type="nucleotide sequence ID" value="NZ_CP071057.1"/>
</dbReference>
<keyword evidence="6" id="KW-0997">Cell inner membrane</keyword>
<evidence type="ECO:0000256" key="6">
    <source>
        <dbReference type="ARBA" id="ARBA00022519"/>
    </source>
</evidence>
<dbReference type="InterPro" id="IPR022792">
    <property type="entry name" value="T2SS_protein-GspN"/>
</dbReference>
<evidence type="ECO:0000256" key="8">
    <source>
        <dbReference type="ARBA" id="ARBA00022927"/>
    </source>
</evidence>
<dbReference type="Proteomes" id="UP000308054">
    <property type="component" value="Unassembled WGS sequence"/>
</dbReference>
<organism evidence="11 12">
    <name type="scientific">Marinicauda algicola</name>
    <dbReference type="NCBI Taxonomy" id="2029849"/>
    <lineage>
        <taxon>Bacteria</taxon>
        <taxon>Pseudomonadati</taxon>
        <taxon>Pseudomonadota</taxon>
        <taxon>Alphaproteobacteria</taxon>
        <taxon>Maricaulales</taxon>
        <taxon>Maricaulaceae</taxon>
        <taxon>Marinicauda</taxon>
    </lineage>
</organism>
<dbReference type="GO" id="GO:0005886">
    <property type="term" value="C:plasma membrane"/>
    <property type="evidence" value="ECO:0007669"/>
    <property type="project" value="UniProtKB-SubCell"/>
</dbReference>
<evidence type="ECO:0000256" key="3">
    <source>
        <dbReference type="ARBA" id="ARBA00021563"/>
    </source>
</evidence>